<feature type="compositionally biased region" description="Low complexity" evidence="1">
    <location>
        <begin position="1414"/>
        <end position="1427"/>
    </location>
</feature>
<feature type="region of interest" description="Disordered" evidence="1">
    <location>
        <begin position="1797"/>
        <end position="1824"/>
    </location>
</feature>
<proteinExistence type="predicted"/>
<feature type="region of interest" description="Disordered" evidence="1">
    <location>
        <begin position="574"/>
        <end position="605"/>
    </location>
</feature>
<feature type="compositionally biased region" description="Basic and acidic residues" evidence="1">
    <location>
        <begin position="1899"/>
        <end position="1914"/>
    </location>
</feature>
<evidence type="ECO:0000313" key="3">
    <source>
        <dbReference type="Proteomes" id="UP000694925"/>
    </source>
</evidence>
<dbReference type="RefSeq" id="XP_017885209.1">
    <property type="nucleotide sequence ID" value="XM_018029720.2"/>
</dbReference>
<dbReference type="Gene3D" id="3.30.710.10">
    <property type="entry name" value="Potassium Channel Kv1.1, Chain A"/>
    <property type="match status" value="1"/>
</dbReference>
<dbReference type="RefSeq" id="XP_017885212.1">
    <property type="nucleotide sequence ID" value="XM_018029723.2"/>
</dbReference>
<sequence>MAGGRGNNKQSGNLDRIHQWLYCHQLYASVKPELPSSETFKKHQDIENGRIVAKSLGDLQDNISSIFTDSLYCDFNIIHGHNIIRTNQCIVKTRAPHFYKVLRPYFIHINSRIDCIIDKLEIFHHIEGFVRLLYSNSNVSKKEQLLVRRILSTYTLQLVNPPSDNNKAADIDKRYVDCTTGDCRTEDIESVRNVREYATVDVSPTVSDMADSGLETGSVSPHENTASENSSTDFEELQVTEYTSGNDELDKIRGRRARNKDPKAVQDNECCNSTNNYNSACHAKDLGDSGLMECSSNDHSTTSCSLDGKRLQLDSSSSSTGNPQNDKSRADEIFQYENQVLSDPFYESDCASDENESFEFIHLGNASSAISDAEKSCAAKESARKSQDEKMYHSDCSQLGNTRTENANHELPHDIRNAIKSSCNTSNYYFIDASTLNDEVEIPSGNLIKNQCYDEKVQPYASSSKYITNTSNELAGEQCHKFTSLKATNLQTGHERIAEFERELKLTEYLEPLGDTRKVRRTDSTSEDKINTEVKKECLVVEIKEADSGESAHPSPCPDNNKNINNDRHVVSRVNSGNNSSAAIDAKKETNDTEETNDKDANLADDTRRPSLIRRNTFELDSNDEKLSVLRQEYERRQGNLVFQNAIPQYSGHRVDGDSCFNPPEEPSIPINNVLNKFTVDVQIPTSSQYHMLPYLSLDNGKYEINQTPPENNNSSSGKNNLVYPVTKSASDEVVTDCNAELDDEMTNGSSSLPVTLSCIIDKDSRTDTLKKTKCVETMPIISGGVSTSDYSKPTDSPTVRRKTESTPIVSGGSVIMNEPEVRRARSAKMSSSLTAWVVDMSDCSNKNEIKVANSTGAGMSQSFSSSECVKKPPVRKVSNHEKHGSLGFFVNLKDMDNKPIAQQQSHSIEKKEQNGCSKSYCEFYVDMSSNNVLKNKKPELEEVIAKPEKPIESIDKKNIFSMFIDLSDPPKNKESTVHPSHRRSLSTFSDKQVETKLDDVNSSESSTATKEDQSSTEQKCVREKAKPSVFMYIESDSPVVRRRTLSSSRPAFKRHSWNVDKTQTVNNNSNNGNNGHVAKEIMFRKEHKRAHSLSVDRGDLKRLQAKPSCSSHSLNDSRVDAVTQKNSKPFQEGNNGPSNMDTSSEDVFEFDVRDTPPNSHVEVINEELRVSVKEHEYTELNTERTIENLNAADIKVYEDEYSETSAWEKTCTESTEGQTRKSETFDISSGSGPSPDSDNHDYELNELLNGEVPNINRPQVVPAVGSKILESRKSLHETIKKIESEFVKDYVKSETAYEDYNVASKKNERTTLKTTSNFVRLSDLDKTPVASQSADILSVKEERSSYRMCNSIPETSWIESKLVMSRTNGSVRPLPRKFSSIMSTSLPSKQKSPLEELTGEYDGEGIISESDLSSMQSSMGRSGAEGSTEETETSSLAGSRPYNRLGEDLLRMFLEEINPDVTIDVAGRRIRAHKCILSSRCQYFAAILSGGWIENAGNVISLQGYSYDAVHFALCHIYSGESNIPDSISIVELATLADMLCLEGLKEIIEYTLKVKYCHLFHKPCQICAVGVLECMPLAAAYGLDEVYRKSLRWVTRHFVRIWPCKAFATLPKELMAKCYRQHIVHMSTDNVLQTMMDCDKLLATLPNVRWAEPVFRMVSNLLETSVKFLSDNFSAVLGNENFQSLGRELTWNISRLEDNFLAAAERLPPEQACKSYSKLHKMLTSAQQDEAQDKIKWGPLFIDFLKKIQSRVEKCLVRDATRAARTTTWLKMDLELRRRIQELACLVILPHETTKRPSRHSNFINEPRPASSRPRLTNRSLDLKRVKMVISEHNHRTLKQMTVTQPQPPPQQQQQQQQQQPKKVLNKPKSDPMERKMQNDKQSTTDTSRPKSWPNKLEVKSRYLEPRNKSVPKETTQPAHPEKVMVQQRRKIMISSSDSSRTSSPAMKRATEKKPLAKIKLPIKKDVKALSSDSLTESNTSRINTKKDSISKSCGITRPESPSFKQKNAEIGLSVDSLAESKNKPAVVKKPNKMDTSMSTDSLMTEMTTTPKSNTSNKLSPTLGKTTKKPQPPTCDKGGKKSSPPVQQRSPLTVTRRPRRSLESSTAASRSRAAAISAYHLRRNLLDAAKTPDVPSKSLNNVSSKPANTRPVTQSMVNHPTVMRERKEGAMNQQGSESPSKRSSPKSSGNNRMNKPATANKRTTVNKTSSDEKAKNKCHNGEVPKQPTVGSRSGTFLKDEPTILKKADVKSSHINT</sequence>
<evidence type="ECO:0000256" key="1">
    <source>
        <dbReference type="SAM" id="MobiDB-lite"/>
    </source>
</evidence>
<dbReference type="PROSITE" id="PS50097">
    <property type="entry name" value="BTB"/>
    <property type="match status" value="1"/>
</dbReference>
<evidence type="ECO:0000313" key="7">
    <source>
        <dbReference type="RefSeq" id="XP_017885210.1"/>
    </source>
</evidence>
<feature type="compositionally biased region" description="Polar residues" evidence="1">
    <location>
        <begin position="2036"/>
        <end position="2067"/>
    </location>
</feature>
<feature type="region of interest" description="Disordered" evidence="1">
    <location>
        <begin position="300"/>
        <end position="328"/>
    </location>
</feature>
<evidence type="ECO:0000313" key="11">
    <source>
        <dbReference type="RefSeq" id="XP_017885214.1"/>
    </source>
</evidence>
<dbReference type="SMART" id="SM00225">
    <property type="entry name" value="BTB"/>
    <property type="match status" value="1"/>
</dbReference>
<evidence type="ECO:0000313" key="10">
    <source>
        <dbReference type="RefSeq" id="XP_017885213.1"/>
    </source>
</evidence>
<dbReference type="Pfam" id="PF26017">
    <property type="entry name" value="BACK_BTBD8"/>
    <property type="match status" value="1"/>
</dbReference>
<feature type="compositionally biased region" description="Polar residues" evidence="1">
    <location>
        <begin position="786"/>
        <end position="798"/>
    </location>
</feature>
<dbReference type="RefSeq" id="XP_026671994.1">
    <property type="nucleotide sequence ID" value="XM_026816193.1"/>
</dbReference>
<feature type="compositionally biased region" description="Basic and acidic residues" evidence="1">
    <location>
        <begin position="2239"/>
        <end position="2258"/>
    </location>
</feature>
<feature type="region of interest" description="Disordered" evidence="1">
    <location>
        <begin position="1972"/>
        <end position="2116"/>
    </location>
</feature>
<dbReference type="RefSeq" id="XP_017885210.1">
    <property type="nucleotide sequence ID" value="XM_018029721.2"/>
</dbReference>
<feature type="compositionally biased region" description="Polar residues" evidence="1">
    <location>
        <begin position="1973"/>
        <end position="1985"/>
    </location>
</feature>
<feature type="compositionally biased region" description="Low complexity" evidence="1">
    <location>
        <begin position="2177"/>
        <end position="2194"/>
    </location>
</feature>
<feature type="region of interest" description="Disordered" evidence="1">
    <location>
        <begin position="2131"/>
        <end position="2258"/>
    </location>
</feature>
<evidence type="ECO:0000259" key="2">
    <source>
        <dbReference type="PROSITE" id="PS50097"/>
    </source>
</evidence>
<feature type="compositionally biased region" description="Polar residues" evidence="1">
    <location>
        <begin position="313"/>
        <end position="325"/>
    </location>
</feature>
<dbReference type="GeneID" id="108628053"/>
<feature type="region of interest" description="Disordered" evidence="1">
    <location>
        <begin position="546"/>
        <end position="565"/>
    </location>
</feature>
<evidence type="ECO:0000313" key="13">
    <source>
        <dbReference type="RefSeq" id="XP_026671995.1"/>
    </source>
</evidence>
<dbReference type="RefSeq" id="XP_017885211.1">
    <property type="nucleotide sequence ID" value="XM_018029722.2"/>
</dbReference>
<feature type="region of interest" description="Disordered" evidence="1">
    <location>
        <begin position="1414"/>
        <end position="1441"/>
    </location>
</feature>
<feature type="compositionally biased region" description="Polar residues" evidence="1">
    <location>
        <begin position="215"/>
        <end position="232"/>
    </location>
</feature>
<evidence type="ECO:0000313" key="6">
    <source>
        <dbReference type="RefSeq" id="XP_017885209.1"/>
    </source>
</evidence>
<feature type="compositionally biased region" description="Polar residues" evidence="1">
    <location>
        <begin position="2139"/>
        <end position="2160"/>
    </location>
</feature>
<feature type="region of interest" description="Disordered" evidence="1">
    <location>
        <begin position="1842"/>
        <end position="1959"/>
    </location>
</feature>
<evidence type="ECO:0000313" key="4">
    <source>
        <dbReference type="RefSeq" id="XP_017885207.1"/>
    </source>
</evidence>
<feature type="compositionally biased region" description="Basic and acidic residues" evidence="1">
    <location>
        <begin position="1010"/>
        <end position="1022"/>
    </location>
</feature>
<dbReference type="PANTHER" id="PTHR22427:SF7">
    <property type="entry name" value="GH15728P"/>
    <property type="match status" value="1"/>
</dbReference>
<keyword evidence="3" id="KW-1185">Reference proteome</keyword>
<dbReference type="InterPro" id="IPR000210">
    <property type="entry name" value="BTB/POZ_dom"/>
</dbReference>
<feature type="compositionally biased region" description="Low complexity" evidence="1">
    <location>
        <begin position="1937"/>
        <end position="1946"/>
    </location>
</feature>
<name>A0AAJ7J6A2_9HYME</name>
<feature type="region of interest" description="Disordered" evidence="1">
    <location>
        <begin position="206"/>
        <end position="268"/>
    </location>
</feature>
<feature type="compositionally biased region" description="Basic and acidic residues" evidence="1">
    <location>
        <begin position="2211"/>
        <end position="2224"/>
    </location>
</feature>
<dbReference type="InterPro" id="IPR043225">
    <property type="entry name" value="BACK_BTBD8"/>
</dbReference>
<evidence type="ECO:0000313" key="12">
    <source>
        <dbReference type="RefSeq" id="XP_026671994.1"/>
    </source>
</evidence>
<reference evidence="4 5" key="1">
    <citation type="submission" date="2025-04" db="UniProtKB">
        <authorList>
            <consortium name="RefSeq"/>
        </authorList>
    </citation>
    <scope>IDENTIFICATION</scope>
    <source>
        <tissue evidence="4 5">Whole body</tissue>
    </source>
</reference>
<evidence type="ECO:0000313" key="9">
    <source>
        <dbReference type="RefSeq" id="XP_017885212.1"/>
    </source>
</evidence>
<dbReference type="RefSeq" id="XP_017885213.1">
    <property type="nucleotide sequence ID" value="XM_018029724.2"/>
</dbReference>
<dbReference type="RefSeq" id="XP_017885207.1">
    <property type="nucleotide sequence ID" value="XM_018029718.2"/>
</dbReference>
<gene>
    <name evidence="4 5 6 7 8 9 10 11 12 13" type="primary">LOC108628053</name>
</gene>
<dbReference type="CDD" id="cd18490">
    <property type="entry name" value="BACK_BTBD8"/>
    <property type="match status" value="1"/>
</dbReference>
<feature type="region of interest" description="Disordered" evidence="1">
    <location>
        <begin position="786"/>
        <end position="812"/>
    </location>
</feature>
<dbReference type="PANTHER" id="PTHR22427">
    <property type="entry name" value="GH15728P"/>
    <property type="match status" value="1"/>
</dbReference>
<feature type="compositionally biased region" description="Basic and acidic residues" evidence="1">
    <location>
        <begin position="1870"/>
        <end position="1881"/>
    </location>
</feature>
<feature type="domain" description="BTB" evidence="2">
    <location>
        <begin position="1460"/>
        <end position="1527"/>
    </location>
</feature>
<protein>
    <submittedName>
        <fullName evidence="4 5">Uncharacterized protein LOC108628053 isoform X1</fullName>
    </submittedName>
</protein>
<dbReference type="CDD" id="cd18286">
    <property type="entry name" value="BTB2_POZ_BTBD8"/>
    <property type="match status" value="1"/>
</dbReference>
<dbReference type="RefSeq" id="XP_017885208.1">
    <property type="nucleotide sequence ID" value="XM_018029719.2"/>
</dbReference>
<dbReference type="RefSeq" id="XP_017885214.1">
    <property type="nucleotide sequence ID" value="XM_018029725.2"/>
</dbReference>
<feature type="region of interest" description="Disordered" evidence="1">
    <location>
        <begin position="1208"/>
        <end position="1241"/>
    </location>
</feature>
<evidence type="ECO:0000313" key="8">
    <source>
        <dbReference type="RefSeq" id="XP_017885211.1"/>
    </source>
</evidence>
<feature type="compositionally biased region" description="Polar residues" evidence="1">
    <location>
        <begin position="1208"/>
        <end position="1218"/>
    </location>
</feature>
<feature type="compositionally biased region" description="Basic and acidic residues" evidence="1">
    <location>
        <begin position="585"/>
        <end position="605"/>
    </location>
</feature>
<feature type="region of interest" description="Disordered" evidence="1">
    <location>
        <begin position="969"/>
        <end position="1022"/>
    </location>
</feature>
<dbReference type="Pfam" id="PF00651">
    <property type="entry name" value="BTB"/>
    <property type="match status" value="1"/>
</dbReference>
<dbReference type="Proteomes" id="UP000694925">
    <property type="component" value="Unplaced"/>
</dbReference>
<evidence type="ECO:0000313" key="5">
    <source>
        <dbReference type="RefSeq" id="XP_017885208.1"/>
    </source>
</evidence>
<organism evidence="3 10">
    <name type="scientific">Ceratina calcarata</name>
    <dbReference type="NCBI Taxonomy" id="156304"/>
    <lineage>
        <taxon>Eukaryota</taxon>
        <taxon>Metazoa</taxon>
        <taxon>Ecdysozoa</taxon>
        <taxon>Arthropoda</taxon>
        <taxon>Hexapoda</taxon>
        <taxon>Insecta</taxon>
        <taxon>Pterygota</taxon>
        <taxon>Neoptera</taxon>
        <taxon>Endopterygota</taxon>
        <taxon>Hymenoptera</taxon>
        <taxon>Apocrita</taxon>
        <taxon>Aculeata</taxon>
        <taxon>Apoidea</taxon>
        <taxon>Anthophila</taxon>
        <taxon>Apidae</taxon>
        <taxon>Ceratina</taxon>
        <taxon>Zadontomerus</taxon>
    </lineage>
</organism>
<dbReference type="KEGG" id="ccal:108628053"/>
<accession>A0AAJ7J6A2</accession>
<feature type="compositionally biased region" description="Polar residues" evidence="1">
    <location>
        <begin position="2086"/>
        <end position="2095"/>
    </location>
</feature>
<dbReference type="RefSeq" id="XP_026671995.1">
    <property type="nucleotide sequence ID" value="XM_026816194.1"/>
</dbReference>
<feature type="compositionally biased region" description="Low complexity" evidence="1">
    <location>
        <begin position="2105"/>
        <end position="2116"/>
    </location>
</feature>
<dbReference type="SUPFAM" id="SSF54695">
    <property type="entry name" value="POZ domain"/>
    <property type="match status" value="1"/>
</dbReference>
<feature type="compositionally biased region" description="Low complexity" evidence="1">
    <location>
        <begin position="1854"/>
        <end position="1863"/>
    </location>
</feature>
<dbReference type="InterPro" id="IPR011333">
    <property type="entry name" value="SKP1/BTB/POZ_sf"/>
</dbReference>